<comment type="caution">
    <text evidence="1">The sequence shown here is derived from an EMBL/GenBank/DDBJ whole genome shotgun (WGS) entry which is preliminary data.</text>
</comment>
<evidence type="ECO:0000313" key="1">
    <source>
        <dbReference type="EMBL" id="TCT26387.1"/>
    </source>
</evidence>
<organism evidence="1 2">
    <name type="scientific">Melghiribacillus thermohalophilus</name>
    <dbReference type="NCBI Taxonomy" id="1324956"/>
    <lineage>
        <taxon>Bacteria</taxon>
        <taxon>Bacillati</taxon>
        <taxon>Bacillota</taxon>
        <taxon>Bacilli</taxon>
        <taxon>Bacillales</taxon>
        <taxon>Bacillaceae</taxon>
        <taxon>Melghiribacillus</taxon>
    </lineage>
</organism>
<gene>
    <name evidence="1" type="ORF">EDD68_10289</name>
</gene>
<dbReference type="EMBL" id="SMAN01000002">
    <property type="protein sequence ID" value="TCT26387.1"/>
    <property type="molecule type" value="Genomic_DNA"/>
</dbReference>
<dbReference type="RefSeq" id="WP_165902040.1">
    <property type="nucleotide sequence ID" value="NZ_SMAN01000002.1"/>
</dbReference>
<accession>A0A4R3NGS5</accession>
<proteinExistence type="predicted"/>
<reference evidence="1 2" key="1">
    <citation type="submission" date="2019-03" db="EMBL/GenBank/DDBJ databases">
        <title>Genomic Encyclopedia of Type Strains, Phase IV (KMG-IV): sequencing the most valuable type-strain genomes for metagenomic binning, comparative biology and taxonomic classification.</title>
        <authorList>
            <person name="Goeker M."/>
        </authorList>
    </citation>
    <scope>NUCLEOTIDE SEQUENCE [LARGE SCALE GENOMIC DNA]</scope>
    <source>
        <strain evidence="1 2">DSM 25894</strain>
    </source>
</reference>
<dbReference type="Proteomes" id="UP000294650">
    <property type="component" value="Unassembled WGS sequence"/>
</dbReference>
<dbReference type="AlphaFoldDB" id="A0A4R3NGS5"/>
<protein>
    <submittedName>
        <fullName evidence="1">Uncharacterized protein</fullName>
    </submittedName>
</protein>
<sequence>MRQNESLSLVFIIARSEPMVNAEIDPDCLLLSQAADLLYDLDERCLFTDEVKSNIPLNHGR</sequence>
<evidence type="ECO:0000313" key="2">
    <source>
        <dbReference type="Proteomes" id="UP000294650"/>
    </source>
</evidence>
<keyword evidence="2" id="KW-1185">Reference proteome</keyword>
<name>A0A4R3NGS5_9BACI</name>